<dbReference type="InterPro" id="IPR053745">
    <property type="entry name" value="Viral_Tail_Comp_sf"/>
</dbReference>
<accession>A0A8S5VEK7</accession>
<organism evidence="1">
    <name type="scientific">Siphoviridae sp. ctuy39</name>
    <dbReference type="NCBI Taxonomy" id="2825719"/>
    <lineage>
        <taxon>Viruses</taxon>
        <taxon>Duplodnaviria</taxon>
        <taxon>Heunggongvirae</taxon>
        <taxon>Uroviricota</taxon>
        <taxon>Caudoviricetes</taxon>
    </lineage>
</organism>
<reference evidence="1" key="1">
    <citation type="journal article" date="2021" name="Proc. Natl. Acad. Sci. U.S.A.">
        <title>A Catalog of Tens of Thousands of Viruses from Human Metagenomes Reveals Hidden Associations with Chronic Diseases.</title>
        <authorList>
            <person name="Tisza M.J."/>
            <person name="Buck C.B."/>
        </authorList>
    </citation>
    <scope>NUCLEOTIDE SEQUENCE</scope>
    <source>
        <strain evidence="1">Ctuy39</strain>
    </source>
</reference>
<proteinExistence type="predicted"/>
<name>A0A8S5VEK7_9CAUD</name>
<dbReference type="EMBL" id="BK016249">
    <property type="protein sequence ID" value="DAG05043.1"/>
    <property type="molecule type" value="Genomic_DNA"/>
</dbReference>
<protein>
    <recommendedName>
        <fullName evidence="2">DUF3168 domain-containing protein</fullName>
    </recommendedName>
</protein>
<evidence type="ECO:0008006" key="2">
    <source>
        <dbReference type="Google" id="ProtNLM"/>
    </source>
</evidence>
<evidence type="ECO:0000313" key="1">
    <source>
        <dbReference type="EMBL" id="DAG05043.1"/>
    </source>
</evidence>
<dbReference type="Gene3D" id="3.30.2000.30">
    <property type="match status" value="1"/>
</dbReference>
<sequence>MDPQQELFTKLLTEIKALGYDVYDGFLPPDGTPYPFVYFADNQQIDEANKTAVFGSVHQTIHVWCDNPKRRGTVSKMLLAIKNTCRKLDHTENFAWDVRNVNQRILPDKTTKQPLLHGLLEIEFSFS</sequence>